<dbReference type="EMBL" id="KN834808">
    <property type="protein sequence ID" value="KIK55264.1"/>
    <property type="molecule type" value="Genomic_DNA"/>
</dbReference>
<evidence type="ECO:0000313" key="1">
    <source>
        <dbReference type="EMBL" id="KIK55264.1"/>
    </source>
</evidence>
<organism evidence="1 2">
    <name type="scientific">Collybiopsis luxurians FD-317 M1</name>
    <dbReference type="NCBI Taxonomy" id="944289"/>
    <lineage>
        <taxon>Eukaryota</taxon>
        <taxon>Fungi</taxon>
        <taxon>Dikarya</taxon>
        <taxon>Basidiomycota</taxon>
        <taxon>Agaricomycotina</taxon>
        <taxon>Agaricomycetes</taxon>
        <taxon>Agaricomycetidae</taxon>
        <taxon>Agaricales</taxon>
        <taxon>Marasmiineae</taxon>
        <taxon>Omphalotaceae</taxon>
        <taxon>Collybiopsis</taxon>
        <taxon>Collybiopsis luxurians</taxon>
    </lineage>
</organism>
<name>A0A0D0BZC1_9AGAR</name>
<proteinExistence type="predicted"/>
<evidence type="ECO:0000313" key="2">
    <source>
        <dbReference type="Proteomes" id="UP000053593"/>
    </source>
</evidence>
<accession>A0A0D0BZC1</accession>
<reference evidence="1 2" key="1">
    <citation type="submission" date="2014-04" db="EMBL/GenBank/DDBJ databases">
        <title>Evolutionary Origins and Diversification of the Mycorrhizal Mutualists.</title>
        <authorList>
            <consortium name="DOE Joint Genome Institute"/>
            <consortium name="Mycorrhizal Genomics Consortium"/>
            <person name="Kohler A."/>
            <person name="Kuo A."/>
            <person name="Nagy L.G."/>
            <person name="Floudas D."/>
            <person name="Copeland A."/>
            <person name="Barry K.W."/>
            <person name="Cichocki N."/>
            <person name="Veneault-Fourrey C."/>
            <person name="LaButti K."/>
            <person name="Lindquist E.A."/>
            <person name="Lipzen A."/>
            <person name="Lundell T."/>
            <person name="Morin E."/>
            <person name="Murat C."/>
            <person name="Riley R."/>
            <person name="Ohm R."/>
            <person name="Sun H."/>
            <person name="Tunlid A."/>
            <person name="Henrissat B."/>
            <person name="Grigoriev I.V."/>
            <person name="Hibbett D.S."/>
            <person name="Martin F."/>
        </authorList>
    </citation>
    <scope>NUCLEOTIDE SEQUENCE [LARGE SCALE GENOMIC DNA]</scope>
    <source>
        <strain evidence="1 2">FD-317 M1</strain>
    </source>
</reference>
<dbReference type="Proteomes" id="UP000053593">
    <property type="component" value="Unassembled WGS sequence"/>
</dbReference>
<sequence>MSTHCHDRSESPPLLLSLLLQYNEFELEDIVHPGQEAAEAEQQNLISPQKKQRIHSNYVPQCMGTSGGARKKGNWPSASNSAMEMIPVRGVDMVSSGELDVQEDFDLSQGTGIGGLGADKEGGNQNREDDFWAYVEAVQCEAVGFVQLHSCLYAVEGWSRETNQGNRHWYHFELLGENSNGKLDELHNQELHQVVGGRDL</sequence>
<gene>
    <name evidence="1" type="ORF">GYMLUDRAFT_248861</name>
</gene>
<dbReference type="HOGENOM" id="CLU_1366389_0_0_1"/>
<dbReference type="AlphaFoldDB" id="A0A0D0BZC1"/>
<keyword evidence="2" id="KW-1185">Reference proteome</keyword>
<protein>
    <submittedName>
        <fullName evidence="1">Uncharacterized protein</fullName>
    </submittedName>
</protein>